<dbReference type="Gene3D" id="2.40.50.100">
    <property type="match status" value="1"/>
</dbReference>
<reference evidence="1" key="1">
    <citation type="submission" date="2022-09" db="EMBL/GenBank/DDBJ databases">
        <title>Maribacter litopenaei sp. nov., isolated from the intestinal tract of the Pacific White Shrimp, Litopenaeus vannamei.</title>
        <authorList>
            <person name="Kim S.Y."/>
            <person name="Hwang C.Y."/>
        </authorList>
    </citation>
    <scope>NUCLEOTIDE SEQUENCE</scope>
    <source>
        <strain evidence="1">HL-LV01</strain>
    </source>
</reference>
<dbReference type="RefSeq" id="WP_260574756.1">
    <property type="nucleotide sequence ID" value="NZ_CP104205.1"/>
</dbReference>
<protein>
    <recommendedName>
        <fullName evidence="3">HlyD family secretion protein</fullName>
    </recommendedName>
</protein>
<dbReference type="InterPro" id="IPR011053">
    <property type="entry name" value="Single_hybrid_motif"/>
</dbReference>
<name>A0ABY5YBD5_9FLAO</name>
<keyword evidence="2" id="KW-1185">Reference proteome</keyword>
<dbReference type="EMBL" id="CP104205">
    <property type="protein sequence ID" value="UWX56178.1"/>
    <property type="molecule type" value="Genomic_DNA"/>
</dbReference>
<accession>A0ABY5YBD5</accession>
<proteinExistence type="predicted"/>
<evidence type="ECO:0000313" key="1">
    <source>
        <dbReference type="EMBL" id="UWX56178.1"/>
    </source>
</evidence>
<organism evidence="1 2">
    <name type="scientific">Maribacter litopenaei</name>
    <dbReference type="NCBI Taxonomy" id="2976127"/>
    <lineage>
        <taxon>Bacteria</taxon>
        <taxon>Pseudomonadati</taxon>
        <taxon>Bacteroidota</taxon>
        <taxon>Flavobacteriia</taxon>
        <taxon>Flavobacteriales</taxon>
        <taxon>Flavobacteriaceae</taxon>
        <taxon>Maribacter</taxon>
    </lineage>
</organism>
<dbReference type="Proteomes" id="UP001059209">
    <property type="component" value="Chromosome"/>
</dbReference>
<evidence type="ECO:0008006" key="3">
    <source>
        <dbReference type="Google" id="ProtNLM"/>
    </source>
</evidence>
<gene>
    <name evidence="1" type="ORF">NYZ99_07890</name>
</gene>
<evidence type="ECO:0000313" key="2">
    <source>
        <dbReference type="Proteomes" id="UP001059209"/>
    </source>
</evidence>
<dbReference type="SUPFAM" id="SSF51230">
    <property type="entry name" value="Single hybrid motif"/>
    <property type="match status" value="1"/>
</dbReference>
<sequence>MYHQENRAVVNATMGGYIKTTPFLIGDKVSKGQTLVTLENPNL</sequence>